<sequence length="455" mass="52069">MEEKDTHLFSQLQTRKLAVTGLDWEVQPFSDDERDKEIAEFINEQLKGIENLDAIFIDMLDAIGKGVSVMEIEWGLDSNLANIIENIEYVYPKKLIWDFQTDEMKICTKEFPSGMSLPENKFVVHKYKAKSGHTSRAGILRVVSWMYLFKNYDVKDWVAFCEVFGMPLRLGKYNAAASDDDKKALMEAIYSLGTDAAGIIPDSTIIEFIESQKTTSVEIYEKLARYCDEQISKAVLGQTLSSDSGGSYAQGKVHNEVRHDLTVGDAKALAVTVRRDIIRPLVEYNFGYDADVPFFTFDCQEAEDQKETVEIYKTLVCDMGLEIPKNHIYKKFNIPKPEDGEEVLNPRLVTETREPYLPEDEGDEKSLKEEIGQTEQEQIDLMAVEAQKQAENAFHEMLKPILNMLDKTDDLETLKEVLKDKNEIKKLYEQMDSPELEDILHQAIYLSELLGRSME</sequence>
<evidence type="ECO:0000313" key="1">
    <source>
        <dbReference type="EMBL" id="DAD91420.1"/>
    </source>
</evidence>
<dbReference type="InterPro" id="IPR009279">
    <property type="entry name" value="Portal_Mu"/>
</dbReference>
<proteinExistence type="predicted"/>
<accession>A0A8S5NAF1</accession>
<reference evidence="1" key="1">
    <citation type="journal article" date="2021" name="Proc. Natl. Acad. Sci. U.S.A.">
        <title>A Catalog of Tens of Thousands of Viruses from Human Metagenomes Reveals Hidden Associations with Chronic Diseases.</title>
        <authorList>
            <person name="Tisza M.J."/>
            <person name="Buck C.B."/>
        </authorList>
    </citation>
    <scope>NUCLEOTIDE SEQUENCE</scope>
    <source>
        <strain evidence="1">Ct8hR1</strain>
    </source>
</reference>
<dbReference type="EMBL" id="BK015113">
    <property type="protein sequence ID" value="DAD91420.1"/>
    <property type="molecule type" value="Genomic_DNA"/>
</dbReference>
<organism evidence="1">
    <name type="scientific">Siphoviridae sp. ct8hR1</name>
    <dbReference type="NCBI Taxonomy" id="2826172"/>
    <lineage>
        <taxon>Viruses</taxon>
        <taxon>Duplodnaviria</taxon>
        <taxon>Heunggongvirae</taxon>
        <taxon>Uroviricota</taxon>
        <taxon>Caudoviricetes</taxon>
    </lineage>
</organism>
<name>A0A8S5NAF1_9CAUD</name>
<dbReference type="Pfam" id="PF06074">
    <property type="entry name" value="Portal_Mu"/>
    <property type="match status" value="1"/>
</dbReference>
<protein>
    <submittedName>
        <fullName evidence="1">Portal</fullName>
    </submittedName>
</protein>